<gene>
    <name evidence="1" type="ORF">L1987_23903</name>
</gene>
<keyword evidence="2" id="KW-1185">Reference proteome</keyword>
<proteinExistence type="predicted"/>
<accession>A0ACB9IJ63</accession>
<protein>
    <submittedName>
        <fullName evidence="1">Uncharacterized protein</fullName>
    </submittedName>
</protein>
<sequence length="113" mass="12904">MGIRTIEVAVVHLQIVVVSTNEAAEVAEYALEPHEYDPVVNALRKNPKAWLDFMMVHELFVERCCGVFRFATVAAYFNNMVVWPLYCFAEVGMEAFLMMQNATVLLVIFFILP</sequence>
<evidence type="ECO:0000313" key="1">
    <source>
        <dbReference type="EMBL" id="KAI3807964.1"/>
    </source>
</evidence>
<comment type="caution">
    <text evidence="1">The sequence shown here is derived from an EMBL/GenBank/DDBJ whole genome shotgun (WGS) entry which is preliminary data.</text>
</comment>
<evidence type="ECO:0000313" key="2">
    <source>
        <dbReference type="Proteomes" id="UP001056120"/>
    </source>
</evidence>
<dbReference type="Proteomes" id="UP001056120">
    <property type="component" value="Linkage Group LG08"/>
</dbReference>
<reference evidence="1 2" key="2">
    <citation type="journal article" date="2022" name="Mol. Ecol. Resour.">
        <title>The genomes of chicory, endive, great burdock and yacon provide insights into Asteraceae paleo-polyploidization history and plant inulin production.</title>
        <authorList>
            <person name="Fan W."/>
            <person name="Wang S."/>
            <person name="Wang H."/>
            <person name="Wang A."/>
            <person name="Jiang F."/>
            <person name="Liu H."/>
            <person name="Zhao H."/>
            <person name="Xu D."/>
            <person name="Zhang Y."/>
        </authorList>
    </citation>
    <scope>NUCLEOTIDE SEQUENCE [LARGE SCALE GENOMIC DNA]</scope>
    <source>
        <strain evidence="2">cv. Yunnan</strain>
        <tissue evidence="1">Leaves</tissue>
    </source>
</reference>
<reference evidence="2" key="1">
    <citation type="journal article" date="2022" name="Mol. Ecol. Resour.">
        <title>The genomes of chicory, endive, great burdock and yacon provide insights into Asteraceae palaeo-polyploidization history and plant inulin production.</title>
        <authorList>
            <person name="Fan W."/>
            <person name="Wang S."/>
            <person name="Wang H."/>
            <person name="Wang A."/>
            <person name="Jiang F."/>
            <person name="Liu H."/>
            <person name="Zhao H."/>
            <person name="Xu D."/>
            <person name="Zhang Y."/>
        </authorList>
    </citation>
    <scope>NUCLEOTIDE SEQUENCE [LARGE SCALE GENOMIC DNA]</scope>
    <source>
        <strain evidence="2">cv. Yunnan</strain>
    </source>
</reference>
<organism evidence="1 2">
    <name type="scientific">Smallanthus sonchifolius</name>
    <dbReference type="NCBI Taxonomy" id="185202"/>
    <lineage>
        <taxon>Eukaryota</taxon>
        <taxon>Viridiplantae</taxon>
        <taxon>Streptophyta</taxon>
        <taxon>Embryophyta</taxon>
        <taxon>Tracheophyta</taxon>
        <taxon>Spermatophyta</taxon>
        <taxon>Magnoliopsida</taxon>
        <taxon>eudicotyledons</taxon>
        <taxon>Gunneridae</taxon>
        <taxon>Pentapetalae</taxon>
        <taxon>asterids</taxon>
        <taxon>campanulids</taxon>
        <taxon>Asterales</taxon>
        <taxon>Asteraceae</taxon>
        <taxon>Asteroideae</taxon>
        <taxon>Heliantheae alliance</taxon>
        <taxon>Millerieae</taxon>
        <taxon>Smallanthus</taxon>
    </lineage>
</organism>
<dbReference type="EMBL" id="CM042025">
    <property type="protein sequence ID" value="KAI3807964.1"/>
    <property type="molecule type" value="Genomic_DNA"/>
</dbReference>
<name>A0ACB9IJ63_9ASTR</name>